<sequence length="515" mass="57625">METPNSGIGTSLPSAAPGGEASMREKAKDAQTYDGEDSDSEPEPDKEISDGAAGVESPMIAHLHQMFSDRLDAMQSMVERLPGVVRPIRKNNPDSYADTPFTEEITLIEMPMKFSFPSVKAYDGTTNPDDHVAQYRQRMLTVALPEGSRKATMCKGFGSTLTGPALQRYINLPSRSIASFAVLSDKSVEHFASSMDLGKTSDSLYEILQHRAEPLRGYIARFNQEMVAIPECSIPTGIFAVKRVQVKWEEDVASCAKAQQKQDPKTIRPDQTERDEKPSQRSTRDSGNQNQNRYQNRPIEKAEGIAVSTWPDISHLSVSRPELINVLRQMGQQVKWPQKMKTPDSFRNPGFWWDFHRHHSHKTEDCVALKIEVNKLLRQGHLREFLSEKAKSHLSKETMGKPSEAAPISPPRQDRVIHVISGGSEISGISHAAAKRSTWCWGKILRYRIPPDPRQDTVLCISVGRNPGSHDPRWKEPQFPAMEFSGLGLRIAPLSPGNGKLPIRRAFHISEYGRV</sequence>
<organism evidence="3 4">
    <name type="scientific">Brassica oleracea var. oleracea</name>
    <dbReference type="NCBI Taxonomy" id="109376"/>
    <lineage>
        <taxon>Eukaryota</taxon>
        <taxon>Viridiplantae</taxon>
        <taxon>Streptophyta</taxon>
        <taxon>Embryophyta</taxon>
        <taxon>Tracheophyta</taxon>
        <taxon>Spermatophyta</taxon>
        <taxon>Magnoliopsida</taxon>
        <taxon>eudicotyledons</taxon>
        <taxon>Gunneridae</taxon>
        <taxon>Pentapetalae</taxon>
        <taxon>rosids</taxon>
        <taxon>malvids</taxon>
        <taxon>Brassicales</taxon>
        <taxon>Brassicaceae</taxon>
        <taxon>Brassiceae</taxon>
        <taxon>Brassica</taxon>
    </lineage>
</organism>
<accession>A0A0D3CJ21</accession>
<evidence type="ECO:0000313" key="4">
    <source>
        <dbReference type="Proteomes" id="UP000032141"/>
    </source>
</evidence>
<dbReference type="EnsemblPlants" id="Bo5g121150.1">
    <property type="protein sequence ID" value="Bo5g121150.1"/>
    <property type="gene ID" value="Bo5g121150"/>
</dbReference>
<feature type="compositionally biased region" description="Polar residues" evidence="1">
    <location>
        <begin position="1"/>
        <end position="13"/>
    </location>
</feature>
<feature type="compositionally biased region" description="Basic and acidic residues" evidence="1">
    <location>
        <begin position="260"/>
        <end position="284"/>
    </location>
</feature>
<dbReference type="InterPro" id="IPR005162">
    <property type="entry name" value="Retrotrans_gag_dom"/>
</dbReference>
<dbReference type="OMA" id="VESPMIA"/>
<dbReference type="Proteomes" id="UP000032141">
    <property type="component" value="Chromosome C5"/>
</dbReference>
<name>A0A0D3CJ21_BRAOL</name>
<dbReference type="HOGENOM" id="CLU_023327_1_0_1"/>
<dbReference type="PANTHER" id="PTHR33223">
    <property type="entry name" value="CCHC-TYPE DOMAIN-CONTAINING PROTEIN"/>
    <property type="match status" value="1"/>
</dbReference>
<feature type="compositionally biased region" description="Polar residues" evidence="1">
    <location>
        <begin position="285"/>
        <end position="295"/>
    </location>
</feature>
<evidence type="ECO:0000259" key="2">
    <source>
        <dbReference type="Pfam" id="PF03732"/>
    </source>
</evidence>
<reference evidence="3" key="2">
    <citation type="submission" date="2015-03" db="UniProtKB">
        <authorList>
            <consortium name="EnsemblPlants"/>
        </authorList>
    </citation>
    <scope>IDENTIFICATION</scope>
</reference>
<proteinExistence type="predicted"/>
<evidence type="ECO:0000313" key="3">
    <source>
        <dbReference type="EnsemblPlants" id="Bo5g121150.1"/>
    </source>
</evidence>
<reference evidence="3 4" key="1">
    <citation type="journal article" date="2014" name="Genome Biol.">
        <title>Transcriptome and methylome profiling reveals relics of genome dominance in the mesopolyploid Brassica oleracea.</title>
        <authorList>
            <person name="Parkin I.A."/>
            <person name="Koh C."/>
            <person name="Tang H."/>
            <person name="Robinson S.J."/>
            <person name="Kagale S."/>
            <person name="Clarke W.E."/>
            <person name="Town C.D."/>
            <person name="Nixon J."/>
            <person name="Krishnakumar V."/>
            <person name="Bidwell S.L."/>
            <person name="Denoeud F."/>
            <person name="Belcram H."/>
            <person name="Links M.G."/>
            <person name="Just J."/>
            <person name="Clarke C."/>
            <person name="Bender T."/>
            <person name="Huebert T."/>
            <person name="Mason A.S."/>
            <person name="Pires J.C."/>
            <person name="Barker G."/>
            <person name="Moore J."/>
            <person name="Walley P.G."/>
            <person name="Manoli S."/>
            <person name="Batley J."/>
            <person name="Edwards D."/>
            <person name="Nelson M.N."/>
            <person name="Wang X."/>
            <person name="Paterson A.H."/>
            <person name="King G."/>
            <person name="Bancroft I."/>
            <person name="Chalhoub B."/>
            <person name="Sharpe A.G."/>
        </authorList>
    </citation>
    <scope>NUCLEOTIDE SEQUENCE</scope>
    <source>
        <strain evidence="3 4">cv. TO1000</strain>
    </source>
</reference>
<feature type="region of interest" description="Disordered" evidence="1">
    <location>
        <begin position="1"/>
        <end position="51"/>
    </location>
</feature>
<dbReference type="Pfam" id="PF03732">
    <property type="entry name" value="Retrotrans_gag"/>
    <property type="match status" value="1"/>
</dbReference>
<dbReference type="AlphaFoldDB" id="A0A0D3CJ21"/>
<feature type="compositionally biased region" description="Basic and acidic residues" evidence="1">
    <location>
        <begin position="22"/>
        <end position="31"/>
    </location>
</feature>
<dbReference type="Gramene" id="Bo5g121150.1">
    <property type="protein sequence ID" value="Bo5g121150.1"/>
    <property type="gene ID" value="Bo5g121150"/>
</dbReference>
<evidence type="ECO:0000256" key="1">
    <source>
        <dbReference type="SAM" id="MobiDB-lite"/>
    </source>
</evidence>
<dbReference type="PANTHER" id="PTHR33223:SF10">
    <property type="entry name" value="AMINOTRANSFERASE-LIKE PLANT MOBILE DOMAIN-CONTAINING PROTEIN"/>
    <property type="match status" value="1"/>
</dbReference>
<dbReference type="eggNOG" id="KOG0017">
    <property type="taxonomic scope" value="Eukaryota"/>
</dbReference>
<keyword evidence="4" id="KW-1185">Reference proteome</keyword>
<protein>
    <recommendedName>
        <fullName evidence="2">Retrotransposon gag domain-containing protein</fullName>
    </recommendedName>
</protein>
<feature type="domain" description="Retrotransposon gag" evidence="2">
    <location>
        <begin position="159"/>
        <end position="233"/>
    </location>
</feature>
<feature type="region of interest" description="Disordered" evidence="1">
    <location>
        <begin position="255"/>
        <end position="300"/>
    </location>
</feature>